<evidence type="ECO:0000313" key="9">
    <source>
        <dbReference type="EMBL" id="CAD7425896.1"/>
    </source>
</evidence>
<dbReference type="Gene3D" id="1.20.1740.10">
    <property type="entry name" value="Amino acid/polyamine transporter I"/>
    <property type="match status" value="1"/>
</dbReference>
<evidence type="ECO:0000259" key="7">
    <source>
        <dbReference type="Pfam" id="PF00324"/>
    </source>
</evidence>
<feature type="transmembrane region" description="Helical" evidence="5">
    <location>
        <begin position="29"/>
        <end position="51"/>
    </location>
</feature>
<sequence length="1120" mass="124185">MRCLLNIWGVMLFLRLSWVIGQAGVGEGVAVICLANLVTLLTTISMSAVCTNGQIKGGGIYYMISRSLGPEFGGAIGLMFTLANSIAVSMYIVGFCESLQDLLRTFGITLIDGSTNDIRVVGIGTLVGILVLAMVGMDWVTRVSDFHIPPCEKGVYPRWGTPIFIQGDTGTQMVLLIVLIASQVDFVVGSIMGPKSDLEKAKGFVGYNMKTFSSNIWSDYREFEGVEHSFFSVFSVFFPAVTGIVAGANLSGDLKVKLVRKAGIEFKFVPSKVNNLSRVNVSSLQDPSSAIPIGTLLAILVTFLSYVGYAFMMGGCVLRDASGNVTEYLRAVAENPEEPWAIIANCTDRSCRFGLENDNQAMELVSSWGPLIYGGCFAATLSSAIASLVGAPRVLQALAKDKLYPFIGFFSKGHGANNDPVRGYMLVFLISLGCILIAQLNSIAPMLSNFFLAAYALINFSVFHASVSKSPGWRPAFKYYNAWVSLVGTLLCIAVMFLMSWWMALVTFFVVITLYLYVSYRKPDVNWGSSTQAHSYNSALKSLIELNRVELHVKNYRPQILALTGLPGDRPPLVDFANLITKGLSLLLCADIVKGNHSQRAHEALTRKAYHWFTKHRVKAFFTLTEGDFEPSARSFMQMCGLGKFRPNMLLMGYKSDWQTCDKEALRQYFNIIHYALDRYLAVGILRLQEGLDYSKLIQDEEFVPISSIDKKAEEEKIRRNQSTGQLAQVEVVSELPDSPCCSPLLEMDPEVITPEPLPESVVCGVKPSKSKKKNKNLPDMYLGPSGEPLSEVMWDQITRFRRKQDKGCIDVWWLYDDGGKAVVSSDSTDYQVETCEQIFSCSMLAGLTLLIPYILSTRSQFSGCKLRIFSLAHNKNELDKDQRNLAALLSKFRIDYSDVIVIPDIGKKATEETKKEFASLIENFRGDASDADGKAVITKTELHTLREKTNRHMRIRELLLQYSVDSTFVVMALPIPRRGVVSAPLYLAWLELLTKGMPPYLILRGNQTSRSHLTSRITPNLGQNSHALFCVGTGLNLDCLILFFGDRLSPNVHRATFIIHHIFGDMNAHHIGPRASVLVFTRIENNIGETTLSAPKRWSRPNLSAIGSPIHCKSETLDR</sequence>
<proteinExistence type="predicted"/>
<feature type="transmembrane region" description="Helical" evidence="5">
    <location>
        <begin position="230"/>
        <end position="251"/>
    </location>
</feature>
<gene>
    <name evidence="9" type="ORF">TMSB3V08_LOCUS2798</name>
</gene>
<dbReference type="GO" id="GO:0055064">
    <property type="term" value="P:chloride ion homeostasis"/>
    <property type="evidence" value="ECO:0007669"/>
    <property type="project" value="TreeGrafter"/>
</dbReference>
<keyword evidence="4 5" id="KW-0472">Membrane</keyword>
<reference evidence="9" key="1">
    <citation type="submission" date="2020-11" db="EMBL/GenBank/DDBJ databases">
        <authorList>
            <person name="Tran Van P."/>
        </authorList>
    </citation>
    <scope>NUCLEOTIDE SEQUENCE</scope>
</reference>
<feature type="chain" id="PRO_5031392792" evidence="6">
    <location>
        <begin position="22"/>
        <end position="1120"/>
    </location>
</feature>
<dbReference type="GO" id="GO:0008511">
    <property type="term" value="F:sodium:potassium:chloride symporter activity"/>
    <property type="evidence" value="ECO:0007669"/>
    <property type="project" value="TreeGrafter"/>
</dbReference>
<dbReference type="GO" id="GO:0016020">
    <property type="term" value="C:membrane"/>
    <property type="evidence" value="ECO:0007669"/>
    <property type="project" value="UniProtKB-SubCell"/>
</dbReference>
<dbReference type="Pfam" id="PF03522">
    <property type="entry name" value="SLC12"/>
    <property type="match status" value="2"/>
</dbReference>
<feature type="domain" description="SLC12A transporter C-terminal" evidence="8">
    <location>
        <begin position="847"/>
        <end position="1010"/>
    </location>
</feature>
<dbReference type="Pfam" id="PF00324">
    <property type="entry name" value="AA_permease"/>
    <property type="match status" value="3"/>
</dbReference>
<feature type="transmembrane region" description="Helical" evidence="5">
    <location>
        <begin position="120"/>
        <end position="140"/>
    </location>
</feature>
<feature type="domain" description="Amino acid permease/ SLC12A" evidence="7">
    <location>
        <begin position="1"/>
        <end position="140"/>
    </location>
</feature>
<dbReference type="FunFam" id="1.20.1740.10:FF:000022">
    <property type="entry name" value="Bumetanide-sensitive na-k-cl cotransport protein"/>
    <property type="match status" value="1"/>
</dbReference>
<feature type="transmembrane region" description="Helical" evidence="5">
    <location>
        <begin position="502"/>
        <end position="520"/>
    </location>
</feature>
<feature type="transmembrane region" description="Helical" evidence="5">
    <location>
        <begin position="479"/>
        <end position="496"/>
    </location>
</feature>
<name>A0A7R9E439_9NEOP</name>
<feature type="domain" description="Amino acid permease/ SLC12A" evidence="7">
    <location>
        <begin position="284"/>
        <end position="561"/>
    </location>
</feature>
<evidence type="ECO:0000259" key="8">
    <source>
        <dbReference type="Pfam" id="PF03522"/>
    </source>
</evidence>
<feature type="transmembrane region" description="Helical" evidence="5">
    <location>
        <begin position="371"/>
        <end position="391"/>
    </location>
</feature>
<keyword evidence="6" id="KW-0732">Signal</keyword>
<feature type="transmembrane region" description="Helical" evidence="5">
    <location>
        <begin position="421"/>
        <end position="440"/>
    </location>
</feature>
<comment type="subcellular location">
    <subcellularLocation>
        <location evidence="1">Membrane</location>
        <topology evidence="1">Multi-pass membrane protein</topology>
    </subcellularLocation>
</comment>
<feature type="transmembrane region" description="Helical" evidence="5">
    <location>
        <begin position="290"/>
        <end position="312"/>
    </location>
</feature>
<protein>
    <submittedName>
        <fullName evidence="9">Uncharacterized protein</fullName>
    </submittedName>
</protein>
<evidence type="ECO:0000256" key="1">
    <source>
        <dbReference type="ARBA" id="ARBA00004141"/>
    </source>
</evidence>
<dbReference type="PANTHER" id="PTHR11827">
    <property type="entry name" value="SOLUTE CARRIER FAMILY 12, CATION COTRANSPORTERS"/>
    <property type="match status" value="1"/>
</dbReference>
<evidence type="ECO:0000256" key="3">
    <source>
        <dbReference type="ARBA" id="ARBA00022989"/>
    </source>
</evidence>
<dbReference type="InterPro" id="IPR004841">
    <property type="entry name" value="AA-permease/SLC12A_dom"/>
</dbReference>
<keyword evidence="3 5" id="KW-1133">Transmembrane helix</keyword>
<feature type="transmembrane region" description="Helical" evidence="5">
    <location>
        <begin position="173"/>
        <end position="192"/>
    </location>
</feature>
<evidence type="ECO:0000256" key="6">
    <source>
        <dbReference type="SAM" id="SignalP"/>
    </source>
</evidence>
<evidence type="ECO:0000256" key="5">
    <source>
        <dbReference type="SAM" id="Phobius"/>
    </source>
</evidence>
<organism evidence="9">
    <name type="scientific">Timema monikensis</name>
    <dbReference type="NCBI Taxonomy" id="170555"/>
    <lineage>
        <taxon>Eukaryota</taxon>
        <taxon>Metazoa</taxon>
        <taxon>Ecdysozoa</taxon>
        <taxon>Arthropoda</taxon>
        <taxon>Hexapoda</taxon>
        <taxon>Insecta</taxon>
        <taxon>Pterygota</taxon>
        <taxon>Neoptera</taxon>
        <taxon>Polyneoptera</taxon>
        <taxon>Phasmatodea</taxon>
        <taxon>Timematodea</taxon>
        <taxon>Timematoidea</taxon>
        <taxon>Timematidae</taxon>
        <taxon>Timema</taxon>
    </lineage>
</organism>
<dbReference type="GO" id="GO:1990573">
    <property type="term" value="P:potassium ion import across plasma membrane"/>
    <property type="evidence" value="ECO:0007669"/>
    <property type="project" value="TreeGrafter"/>
</dbReference>
<feature type="domain" description="Amino acid permease/ SLC12A" evidence="7">
    <location>
        <begin position="171"/>
        <end position="255"/>
    </location>
</feature>
<dbReference type="EMBL" id="OB793061">
    <property type="protein sequence ID" value="CAD7425896.1"/>
    <property type="molecule type" value="Genomic_DNA"/>
</dbReference>
<dbReference type="GO" id="GO:0055078">
    <property type="term" value="P:sodium ion homeostasis"/>
    <property type="evidence" value="ECO:0007669"/>
    <property type="project" value="TreeGrafter"/>
</dbReference>
<dbReference type="InterPro" id="IPR018491">
    <property type="entry name" value="SLC12_C"/>
</dbReference>
<keyword evidence="2 5" id="KW-0812">Transmembrane</keyword>
<dbReference type="GO" id="GO:0055075">
    <property type="term" value="P:potassium ion homeostasis"/>
    <property type="evidence" value="ECO:0007669"/>
    <property type="project" value="TreeGrafter"/>
</dbReference>
<dbReference type="PANTHER" id="PTHR11827:SF103">
    <property type="entry name" value="SODIUM CHLORIDE COTRANSPORTER 69, ISOFORM E"/>
    <property type="match status" value="1"/>
</dbReference>
<feature type="domain" description="SLC12A transporter C-terminal" evidence="8">
    <location>
        <begin position="570"/>
        <end position="820"/>
    </location>
</feature>
<evidence type="ECO:0000256" key="4">
    <source>
        <dbReference type="ARBA" id="ARBA00023136"/>
    </source>
</evidence>
<dbReference type="AlphaFoldDB" id="A0A7R9E439"/>
<accession>A0A7R9E439</accession>
<dbReference type="InterPro" id="IPR004842">
    <property type="entry name" value="SLC12A_fam"/>
</dbReference>
<dbReference type="GO" id="GO:0006884">
    <property type="term" value="P:cell volume homeostasis"/>
    <property type="evidence" value="ECO:0007669"/>
    <property type="project" value="TreeGrafter"/>
</dbReference>
<feature type="signal peptide" evidence="6">
    <location>
        <begin position="1"/>
        <end position="21"/>
    </location>
</feature>
<evidence type="ECO:0000256" key="2">
    <source>
        <dbReference type="ARBA" id="ARBA00022692"/>
    </source>
</evidence>
<feature type="transmembrane region" description="Helical" evidence="5">
    <location>
        <begin position="446"/>
        <end position="467"/>
    </location>
</feature>
<feature type="transmembrane region" description="Helical" evidence="5">
    <location>
        <begin position="72"/>
        <end position="93"/>
    </location>
</feature>